<comment type="similarity">
    <text evidence="1">Belongs to the LOB domain-containing protein family.</text>
</comment>
<dbReference type="STRING" id="63057.A0A2P5FY72"/>
<evidence type="ECO:0000313" key="4">
    <source>
        <dbReference type="EMBL" id="POO02743.1"/>
    </source>
</evidence>
<feature type="compositionally biased region" description="Low complexity" evidence="2">
    <location>
        <begin position="330"/>
        <end position="343"/>
    </location>
</feature>
<feature type="region of interest" description="Disordered" evidence="2">
    <location>
        <begin position="275"/>
        <end position="294"/>
    </location>
</feature>
<evidence type="ECO:0000259" key="3">
    <source>
        <dbReference type="PROSITE" id="PS50891"/>
    </source>
</evidence>
<name>A0A2P5FY72_TREOI</name>
<feature type="compositionally biased region" description="Basic and acidic residues" evidence="2">
    <location>
        <begin position="348"/>
        <end position="360"/>
    </location>
</feature>
<dbReference type="InterPro" id="IPR004883">
    <property type="entry name" value="LOB"/>
</dbReference>
<reference evidence="5" key="1">
    <citation type="submission" date="2016-06" db="EMBL/GenBank/DDBJ databases">
        <title>Parallel loss of symbiosis genes in relatives of nitrogen-fixing non-legume Parasponia.</title>
        <authorList>
            <person name="Van Velzen R."/>
            <person name="Holmer R."/>
            <person name="Bu F."/>
            <person name="Rutten L."/>
            <person name="Van Zeijl A."/>
            <person name="Liu W."/>
            <person name="Santuari L."/>
            <person name="Cao Q."/>
            <person name="Sharma T."/>
            <person name="Shen D."/>
            <person name="Roswanjaya Y."/>
            <person name="Wardhani T."/>
            <person name="Kalhor M.S."/>
            <person name="Jansen J."/>
            <person name="Van den Hoogen J."/>
            <person name="Gungor B."/>
            <person name="Hartog M."/>
            <person name="Hontelez J."/>
            <person name="Verver J."/>
            <person name="Yang W.-C."/>
            <person name="Schijlen E."/>
            <person name="Repin R."/>
            <person name="Schilthuizen M."/>
            <person name="Schranz E."/>
            <person name="Heidstra R."/>
            <person name="Miyata K."/>
            <person name="Fedorova E."/>
            <person name="Kohlen W."/>
            <person name="Bisseling T."/>
            <person name="Smit S."/>
            <person name="Geurts R."/>
        </authorList>
    </citation>
    <scope>NUCLEOTIDE SEQUENCE [LARGE SCALE GENOMIC DNA]</scope>
    <source>
        <strain evidence="5">cv. RG33-2</strain>
    </source>
</reference>
<sequence length="360" mass="39641">MSSSSSTSNSPCAACKIQRRKCTQECVFAPYFPPDNPQKFSNVHKVFGASNVSKLLNELKAEHREDAVNSLAYEADARLRDPVYGCVGLISILQHRLKQVHTDLVNAKQELATYIGPQAMFPIFQTPPYMPQGNPSSSTSTVYQYNTVPPMMSGFQTGPPPRNRGQLVIREPQAQAQPPPVQAQAPQSHLQIFEAQQVASAITARDPQQEFLMPGGGLDQKIVFQQQLQQYQPPLGYIAQPVNPQSMGRFETGFDPRVGPPDHETAAGFIGQMGSGVSPMEPTLGLGSDFGNNAYNQVQPVQAESDQQQQQQHHSSLNQLHDEQVMFETPQSPLLQLGPQPQLWNKLEGGEDRRVGPPSF</sequence>
<dbReference type="PANTHER" id="PTHR31301:SF68">
    <property type="entry name" value="LOB DOMAIN-CONTAINING PROTEIN 32-RELATED"/>
    <property type="match status" value="1"/>
</dbReference>
<dbReference type="InParanoid" id="A0A2P5FY72"/>
<dbReference type="PROSITE" id="PS50891">
    <property type="entry name" value="LOB"/>
    <property type="match status" value="1"/>
</dbReference>
<evidence type="ECO:0000256" key="2">
    <source>
        <dbReference type="SAM" id="MobiDB-lite"/>
    </source>
</evidence>
<dbReference type="PANTHER" id="PTHR31301">
    <property type="entry name" value="LOB DOMAIN-CONTAINING PROTEIN 4-RELATED"/>
    <property type="match status" value="1"/>
</dbReference>
<protein>
    <submittedName>
        <fullName evidence="4">Lateral organ boundaries domain containing protein</fullName>
    </submittedName>
</protein>
<feature type="compositionally biased region" description="Low complexity" evidence="2">
    <location>
        <begin position="300"/>
        <end position="319"/>
    </location>
</feature>
<dbReference type="AlphaFoldDB" id="A0A2P5FY72"/>
<evidence type="ECO:0000256" key="1">
    <source>
        <dbReference type="ARBA" id="ARBA00005474"/>
    </source>
</evidence>
<comment type="caution">
    <text evidence="4">The sequence shown here is derived from an EMBL/GenBank/DDBJ whole genome shotgun (WGS) entry which is preliminary data.</text>
</comment>
<dbReference type="Proteomes" id="UP000237000">
    <property type="component" value="Unassembled WGS sequence"/>
</dbReference>
<gene>
    <name evidence="4" type="ORF">TorRG33x02_017290</name>
</gene>
<dbReference type="Pfam" id="PF03195">
    <property type="entry name" value="LOB"/>
    <property type="match status" value="1"/>
</dbReference>
<keyword evidence="5" id="KW-1185">Reference proteome</keyword>
<accession>A0A2P5FY72</accession>
<dbReference type="EMBL" id="JXTC01000004">
    <property type="protein sequence ID" value="POO02743.1"/>
    <property type="molecule type" value="Genomic_DNA"/>
</dbReference>
<feature type="domain" description="LOB" evidence="3">
    <location>
        <begin position="10"/>
        <end position="111"/>
    </location>
</feature>
<dbReference type="OrthoDB" id="772606at2759"/>
<organism evidence="4 5">
    <name type="scientific">Trema orientale</name>
    <name type="common">Charcoal tree</name>
    <name type="synonym">Celtis orientalis</name>
    <dbReference type="NCBI Taxonomy" id="63057"/>
    <lineage>
        <taxon>Eukaryota</taxon>
        <taxon>Viridiplantae</taxon>
        <taxon>Streptophyta</taxon>
        <taxon>Embryophyta</taxon>
        <taxon>Tracheophyta</taxon>
        <taxon>Spermatophyta</taxon>
        <taxon>Magnoliopsida</taxon>
        <taxon>eudicotyledons</taxon>
        <taxon>Gunneridae</taxon>
        <taxon>Pentapetalae</taxon>
        <taxon>rosids</taxon>
        <taxon>fabids</taxon>
        <taxon>Rosales</taxon>
        <taxon>Cannabaceae</taxon>
        <taxon>Trema</taxon>
    </lineage>
</organism>
<evidence type="ECO:0000313" key="5">
    <source>
        <dbReference type="Proteomes" id="UP000237000"/>
    </source>
</evidence>
<feature type="region of interest" description="Disordered" evidence="2">
    <location>
        <begin position="300"/>
        <end position="360"/>
    </location>
</feature>
<proteinExistence type="inferred from homology"/>